<dbReference type="EMBL" id="CAAALY010046684">
    <property type="protein sequence ID" value="VEL20492.1"/>
    <property type="molecule type" value="Genomic_DNA"/>
</dbReference>
<accession>A0A3S5A5M8</accession>
<dbReference type="Proteomes" id="UP000784294">
    <property type="component" value="Unassembled WGS sequence"/>
</dbReference>
<name>A0A3S5A5M8_9PLAT</name>
<dbReference type="AlphaFoldDB" id="A0A3S5A5M8"/>
<sequence>MTVIGRNQTPAATGKVAAGQSQQLDITRLDLNTLMGRKRLAAFLFMGSGGGGSAASGGAGSNVPSSRSAEDTLDTNNGSGGVSSSVTAFMHNTVNLARTRLFEATPTTGSRNPTVLSSPGTAGLSGSTVGSSGGPLVSVSNNTSICTSAAANIGNTTGMLGSGNSRGTGTSLNTLESVPQAGSLAAGSGLFSFSSTSHALSVNSYMRENRMLVRRF</sequence>
<organism evidence="2 3">
    <name type="scientific">Protopolystoma xenopodis</name>
    <dbReference type="NCBI Taxonomy" id="117903"/>
    <lineage>
        <taxon>Eukaryota</taxon>
        <taxon>Metazoa</taxon>
        <taxon>Spiralia</taxon>
        <taxon>Lophotrochozoa</taxon>
        <taxon>Platyhelminthes</taxon>
        <taxon>Monogenea</taxon>
        <taxon>Polyopisthocotylea</taxon>
        <taxon>Polystomatidea</taxon>
        <taxon>Polystomatidae</taxon>
        <taxon>Protopolystoma</taxon>
    </lineage>
</organism>
<evidence type="ECO:0000256" key="1">
    <source>
        <dbReference type="SAM" id="MobiDB-lite"/>
    </source>
</evidence>
<evidence type="ECO:0000313" key="2">
    <source>
        <dbReference type="EMBL" id="VEL20492.1"/>
    </source>
</evidence>
<feature type="region of interest" description="Disordered" evidence="1">
    <location>
        <begin position="54"/>
        <end position="80"/>
    </location>
</feature>
<protein>
    <submittedName>
        <fullName evidence="2">Uncharacterized protein</fullName>
    </submittedName>
</protein>
<comment type="caution">
    <text evidence="2">The sequence shown here is derived from an EMBL/GenBank/DDBJ whole genome shotgun (WGS) entry which is preliminary data.</text>
</comment>
<reference evidence="2" key="1">
    <citation type="submission" date="2018-11" db="EMBL/GenBank/DDBJ databases">
        <authorList>
            <consortium name="Pathogen Informatics"/>
        </authorList>
    </citation>
    <scope>NUCLEOTIDE SEQUENCE</scope>
</reference>
<gene>
    <name evidence="2" type="ORF">PXEA_LOCUS13932</name>
</gene>
<keyword evidence="3" id="KW-1185">Reference proteome</keyword>
<proteinExistence type="predicted"/>
<evidence type="ECO:0000313" key="3">
    <source>
        <dbReference type="Proteomes" id="UP000784294"/>
    </source>
</evidence>